<reference evidence="2" key="1">
    <citation type="journal article" date="2023" name="G3 (Bethesda)">
        <title>Genome assembly and association tests identify interacting loci associated with vigor, precocity, and sex in interspecific pistachio rootstocks.</title>
        <authorList>
            <person name="Palmer W."/>
            <person name="Jacygrad E."/>
            <person name="Sagayaradj S."/>
            <person name="Cavanaugh K."/>
            <person name="Han R."/>
            <person name="Bertier L."/>
            <person name="Beede B."/>
            <person name="Kafkas S."/>
            <person name="Golino D."/>
            <person name="Preece J."/>
            <person name="Michelmore R."/>
        </authorList>
    </citation>
    <scope>NUCLEOTIDE SEQUENCE [LARGE SCALE GENOMIC DNA]</scope>
</reference>
<organism evidence="1 2">
    <name type="scientific">Pistacia integerrima</name>
    <dbReference type="NCBI Taxonomy" id="434235"/>
    <lineage>
        <taxon>Eukaryota</taxon>
        <taxon>Viridiplantae</taxon>
        <taxon>Streptophyta</taxon>
        <taxon>Embryophyta</taxon>
        <taxon>Tracheophyta</taxon>
        <taxon>Spermatophyta</taxon>
        <taxon>Magnoliopsida</taxon>
        <taxon>eudicotyledons</taxon>
        <taxon>Gunneridae</taxon>
        <taxon>Pentapetalae</taxon>
        <taxon>rosids</taxon>
        <taxon>malvids</taxon>
        <taxon>Sapindales</taxon>
        <taxon>Anacardiaceae</taxon>
        <taxon>Pistacia</taxon>
    </lineage>
</organism>
<dbReference type="Proteomes" id="UP001163603">
    <property type="component" value="Chromosome 7"/>
</dbReference>
<evidence type="ECO:0000313" key="2">
    <source>
        <dbReference type="Proteomes" id="UP001163603"/>
    </source>
</evidence>
<name>A0ACC0YBM0_9ROSI</name>
<accession>A0ACC0YBM0</accession>
<gene>
    <name evidence="1" type="ORF">Pint_25626</name>
</gene>
<dbReference type="EMBL" id="CM047742">
    <property type="protein sequence ID" value="KAJ0034221.1"/>
    <property type="molecule type" value="Genomic_DNA"/>
</dbReference>
<keyword evidence="2" id="KW-1185">Reference proteome</keyword>
<comment type="caution">
    <text evidence="1">The sequence shown here is derived from an EMBL/GenBank/DDBJ whole genome shotgun (WGS) entry which is preliminary data.</text>
</comment>
<evidence type="ECO:0000313" key="1">
    <source>
        <dbReference type="EMBL" id="KAJ0034221.1"/>
    </source>
</evidence>
<protein>
    <submittedName>
        <fullName evidence="1">Uncharacterized protein</fullName>
    </submittedName>
</protein>
<proteinExistence type="predicted"/>
<sequence>MKVFQDSVFCLQPPGDSYTRRSLFDSILVGCIPIFFHPASAYAQYLWYFPKNYTKYSVFIPMNSLKDRKVGINDTLVGITEEEISSMRNEVIGLIPKLVYGDPRGNMKEEVEDAFSIAVRGILKRVEKVRKKMKDGKDPSIGFAEENSWTFEEHDLVRFFKNK</sequence>